<gene>
    <name evidence="1" type="ORF">SCUD_LOCUS14983</name>
</gene>
<keyword evidence="2" id="KW-1185">Reference proteome</keyword>
<sequence>MENFEEILNKPAPLNPLDIEATPTDFPINVTPPTIEGIGMAIRQIKSGKAVGPENMPAEALKLQSKITANMHHILFMKNWKEEKVSPTDWEEKYLIK</sequence>
<organism evidence="3">
    <name type="scientific">Schistosoma curassoni</name>
    <dbReference type="NCBI Taxonomy" id="6186"/>
    <lineage>
        <taxon>Eukaryota</taxon>
        <taxon>Metazoa</taxon>
        <taxon>Spiralia</taxon>
        <taxon>Lophotrochozoa</taxon>
        <taxon>Platyhelminthes</taxon>
        <taxon>Trematoda</taxon>
        <taxon>Digenea</taxon>
        <taxon>Strigeidida</taxon>
        <taxon>Schistosomatoidea</taxon>
        <taxon>Schistosomatidae</taxon>
        <taxon>Schistosoma</taxon>
    </lineage>
</organism>
<dbReference type="WBParaSite" id="SCUD_0001498501-mRNA-1">
    <property type="protein sequence ID" value="SCUD_0001498501-mRNA-1"/>
    <property type="gene ID" value="SCUD_0001498501"/>
</dbReference>
<evidence type="ECO:0000313" key="1">
    <source>
        <dbReference type="EMBL" id="VDP58051.1"/>
    </source>
</evidence>
<evidence type="ECO:0000313" key="3">
    <source>
        <dbReference type="WBParaSite" id="SCUD_0001498501-mRNA-1"/>
    </source>
</evidence>
<name>A0A183KIX6_9TREM</name>
<reference evidence="1 2" key="2">
    <citation type="submission" date="2018-11" db="EMBL/GenBank/DDBJ databases">
        <authorList>
            <consortium name="Pathogen Informatics"/>
        </authorList>
    </citation>
    <scope>NUCLEOTIDE SEQUENCE [LARGE SCALE GENOMIC DNA]</scope>
    <source>
        <strain evidence="1">Dakar</strain>
        <strain evidence="2">Dakar, Senegal</strain>
    </source>
</reference>
<reference evidence="3" key="1">
    <citation type="submission" date="2016-06" db="UniProtKB">
        <authorList>
            <consortium name="WormBaseParasite"/>
        </authorList>
    </citation>
    <scope>IDENTIFICATION</scope>
</reference>
<protein>
    <submittedName>
        <fullName evidence="3">Reverse transcriptase domain-containing protein</fullName>
    </submittedName>
</protein>
<dbReference type="Proteomes" id="UP000279833">
    <property type="component" value="Unassembled WGS sequence"/>
</dbReference>
<dbReference type="AlphaFoldDB" id="A0A183KIX6"/>
<accession>A0A183KIX6</accession>
<dbReference type="EMBL" id="UZAK01037189">
    <property type="protein sequence ID" value="VDP58051.1"/>
    <property type="molecule type" value="Genomic_DNA"/>
</dbReference>
<proteinExistence type="predicted"/>
<evidence type="ECO:0000313" key="2">
    <source>
        <dbReference type="Proteomes" id="UP000279833"/>
    </source>
</evidence>